<dbReference type="AlphaFoldDB" id="A0A5S9R9V6"/>
<gene>
    <name evidence="1" type="ORF">AELLOGFF_06314</name>
</gene>
<evidence type="ECO:0000313" key="2">
    <source>
        <dbReference type="Proteomes" id="UP000430146"/>
    </source>
</evidence>
<dbReference type="RefSeq" id="WP_159234713.1">
    <property type="nucleotide sequence ID" value="NZ_CACSIP010000052.1"/>
</dbReference>
<proteinExistence type="predicted"/>
<dbReference type="EMBL" id="CACSIP010000052">
    <property type="protein sequence ID" value="CAA0134149.1"/>
    <property type="molecule type" value="Genomic_DNA"/>
</dbReference>
<keyword evidence="2" id="KW-1185">Reference proteome</keyword>
<reference evidence="1 2" key="1">
    <citation type="submission" date="2019-11" db="EMBL/GenBank/DDBJ databases">
        <authorList>
            <person name="Holert J."/>
        </authorList>
    </citation>
    <scope>NUCLEOTIDE SEQUENCE [LARGE SCALE GENOMIC DNA]</scope>
    <source>
        <strain evidence="1">BC8_1</strain>
    </source>
</reference>
<evidence type="ECO:0008006" key="3">
    <source>
        <dbReference type="Google" id="ProtNLM"/>
    </source>
</evidence>
<evidence type="ECO:0000313" key="1">
    <source>
        <dbReference type="EMBL" id="CAA0134149.1"/>
    </source>
</evidence>
<name>A0A5S9R9V6_MYCVN</name>
<sequence>MAGQTDNDRLENVAPGDIIALQLPDRPGDGRPYKVVHKDSSEVNATPAIIVTLEGDDGETFDAELPADTAVTRALESKWESAQSPTPHTGR</sequence>
<dbReference type="Proteomes" id="UP000430146">
    <property type="component" value="Unassembled WGS sequence"/>
</dbReference>
<accession>A0A5S9R9V6</accession>
<dbReference type="OrthoDB" id="4628667at2"/>
<organism evidence="1 2">
    <name type="scientific">Mycolicibacterium vanbaalenii</name>
    <name type="common">Mycobacterium vanbaalenii</name>
    <dbReference type="NCBI Taxonomy" id="110539"/>
    <lineage>
        <taxon>Bacteria</taxon>
        <taxon>Bacillati</taxon>
        <taxon>Actinomycetota</taxon>
        <taxon>Actinomycetes</taxon>
        <taxon>Mycobacteriales</taxon>
        <taxon>Mycobacteriaceae</taxon>
        <taxon>Mycolicibacterium</taxon>
    </lineage>
</organism>
<protein>
    <recommendedName>
        <fullName evidence="3">Oxidoreductase, FAD-linked</fullName>
    </recommendedName>
</protein>